<evidence type="ECO:0000259" key="5">
    <source>
        <dbReference type="Pfam" id="PF02887"/>
    </source>
</evidence>
<dbReference type="PANTHER" id="PTHR43030">
    <property type="entry name" value="PHOSPHOENOLPYRUVATE SYNTHASE"/>
    <property type="match status" value="1"/>
</dbReference>
<keyword evidence="6" id="KW-0808">Transferase</keyword>
<evidence type="ECO:0000256" key="2">
    <source>
        <dbReference type="ARBA" id="ARBA00022741"/>
    </source>
</evidence>
<dbReference type="InterPro" id="IPR006319">
    <property type="entry name" value="PEP_synth"/>
</dbReference>
<dbReference type="GO" id="GO:0008986">
    <property type="term" value="F:pyruvate, water dikinase activity"/>
    <property type="evidence" value="ECO:0007669"/>
    <property type="project" value="InterPro"/>
</dbReference>
<dbReference type="Pfam" id="PF02887">
    <property type="entry name" value="PK_C"/>
    <property type="match status" value="1"/>
</dbReference>
<comment type="similarity">
    <text evidence="1">Belongs to the PEP-utilizing enzyme family.</text>
</comment>
<dbReference type="GO" id="GO:0005524">
    <property type="term" value="F:ATP binding"/>
    <property type="evidence" value="ECO:0007669"/>
    <property type="project" value="UniProtKB-KW"/>
</dbReference>
<keyword evidence="2" id="KW-0547">Nucleotide-binding</keyword>
<accession>A0A645BR91</accession>
<dbReference type="Gene3D" id="3.40.1380.20">
    <property type="entry name" value="Pyruvate kinase, C-terminal domain"/>
    <property type="match status" value="1"/>
</dbReference>
<keyword evidence="6" id="KW-0418">Kinase</keyword>
<dbReference type="PANTHER" id="PTHR43030:SF1">
    <property type="entry name" value="PHOSPHOENOLPYRUVATE SYNTHASE"/>
    <property type="match status" value="1"/>
</dbReference>
<evidence type="ECO:0000256" key="1">
    <source>
        <dbReference type="ARBA" id="ARBA00007837"/>
    </source>
</evidence>
<dbReference type="InterPro" id="IPR036918">
    <property type="entry name" value="Pyrv_Knase_C_sf"/>
</dbReference>
<keyword evidence="3" id="KW-0067">ATP-binding</keyword>
<evidence type="ECO:0000313" key="6">
    <source>
        <dbReference type="EMBL" id="MPM67628.1"/>
    </source>
</evidence>
<dbReference type="EMBL" id="VSSQ01021797">
    <property type="protein sequence ID" value="MPM67628.1"/>
    <property type="molecule type" value="Genomic_DNA"/>
</dbReference>
<dbReference type="SUPFAM" id="SSF52935">
    <property type="entry name" value="PK C-terminal domain-like"/>
    <property type="match status" value="1"/>
</dbReference>
<dbReference type="Pfam" id="PF00391">
    <property type="entry name" value="PEP-utilizers"/>
    <property type="match status" value="1"/>
</dbReference>
<dbReference type="EC" id="2.7.1.40" evidence="6"/>
<gene>
    <name evidence="6" type="primary">pyk_25</name>
    <name evidence="6" type="ORF">SDC9_114552</name>
</gene>
<name>A0A645BR91_9ZZZZ</name>
<dbReference type="GO" id="GO:0004743">
    <property type="term" value="F:pyruvate kinase activity"/>
    <property type="evidence" value="ECO:0007669"/>
    <property type="project" value="UniProtKB-EC"/>
</dbReference>
<feature type="domain" description="Pyruvate kinase C-terminal" evidence="5">
    <location>
        <begin position="3"/>
        <end position="116"/>
    </location>
</feature>
<dbReference type="SUPFAM" id="SSF52009">
    <property type="entry name" value="Phosphohistidine domain"/>
    <property type="match status" value="1"/>
</dbReference>
<evidence type="ECO:0000259" key="4">
    <source>
        <dbReference type="Pfam" id="PF00391"/>
    </source>
</evidence>
<proteinExistence type="inferred from homology"/>
<comment type="caution">
    <text evidence="6">The sequence shown here is derived from an EMBL/GenBank/DDBJ whole genome shotgun (WGS) entry which is preliminary data.</text>
</comment>
<evidence type="ECO:0000256" key="3">
    <source>
        <dbReference type="ARBA" id="ARBA00022840"/>
    </source>
</evidence>
<reference evidence="6" key="1">
    <citation type="submission" date="2019-08" db="EMBL/GenBank/DDBJ databases">
        <authorList>
            <person name="Kucharzyk K."/>
            <person name="Murdoch R.W."/>
            <person name="Higgins S."/>
            <person name="Loffler F."/>
        </authorList>
    </citation>
    <scope>NUCLEOTIDE SEQUENCE</scope>
</reference>
<keyword evidence="6" id="KW-0670">Pyruvate</keyword>
<feature type="domain" description="PEP-utilising enzyme mobile" evidence="4">
    <location>
        <begin position="151"/>
        <end position="217"/>
    </location>
</feature>
<dbReference type="InterPro" id="IPR015795">
    <property type="entry name" value="Pyrv_Knase_C"/>
</dbReference>
<sequence length="231" mass="24083">MTDAISQAVCQSATVLQADAIITATSSGTTARMVAKYRPLAKIIAVTPDETIANQLCLLWGVTPVLTNHTYDTDVMVSEAIAAALDAGQIANGDLILLTSGIRAGVPGSTNMMQIITVGDVLCQGMCIGNRSVVGKAVVAFSPEEAISLMKPGCILVTKSIDGEYLPAIQMASALVTEEGGLTSSGAIFGLSLDVPVMVGAECATEIIHNGQEITLDRYGRIYRGKVRSSY</sequence>
<dbReference type="InterPro" id="IPR008279">
    <property type="entry name" value="PEP-util_enz_mobile_dom"/>
</dbReference>
<dbReference type="AlphaFoldDB" id="A0A645BR91"/>
<dbReference type="Gene3D" id="3.50.30.10">
    <property type="entry name" value="Phosphohistidine domain"/>
    <property type="match status" value="1"/>
</dbReference>
<protein>
    <submittedName>
        <fullName evidence="6">Pyruvate kinase</fullName>
        <ecNumber evidence="6">2.7.1.40</ecNumber>
    </submittedName>
</protein>
<organism evidence="6">
    <name type="scientific">bioreactor metagenome</name>
    <dbReference type="NCBI Taxonomy" id="1076179"/>
    <lineage>
        <taxon>unclassified sequences</taxon>
        <taxon>metagenomes</taxon>
        <taxon>ecological metagenomes</taxon>
    </lineage>
</organism>
<dbReference type="InterPro" id="IPR036637">
    <property type="entry name" value="Phosphohistidine_dom_sf"/>
</dbReference>